<evidence type="ECO:0000256" key="9">
    <source>
        <dbReference type="ARBA" id="ARBA00022840"/>
    </source>
</evidence>
<evidence type="ECO:0000256" key="5">
    <source>
        <dbReference type="ARBA" id="ARBA00022553"/>
    </source>
</evidence>
<evidence type="ECO:0000259" key="11">
    <source>
        <dbReference type="PROSITE" id="PS50109"/>
    </source>
</evidence>
<keyword evidence="10" id="KW-1133">Transmembrane helix</keyword>
<feature type="domain" description="Histidine kinase" evidence="11">
    <location>
        <begin position="263"/>
        <end position="477"/>
    </location>
</feature>
<keyword evidence="5" id="KW-0597">Phosphoprotein</keyword>
<evidence type="ECO:0000256" key="1">
    <source>
        <dbReference type="ARBA" id="ARBA00000085"/>
    </source>
</evidence>
<feature type="transmembrane region" description="Helical" evidence="10">
    <location>
        <begin position="43"/>
        <end position="62"/>
    </location>
</feature>
<keyword evidence="7" id="KW-0547">Nucleotide-binding</keyword>
<dbReference type="Pfam" id="PF02518">
    <property type="entry name" value="HATPase_c"/>
    <property type="match status" value="1"/>
</dbReference>
<dbReference type="Gene3D" id="3.30.565.10">
    <property type="entry name" value="Histidine kinase-like ATPase, C-terminal domain"/>
    <property type="match status" value="1"/>
</dbReference>
<dbReference type="InterPro" id="IPR036097">
    <property type="entry name" value="HisK_dim/P_sf"/>
</dbReference>
<accession>A0ABV4UH60</accession>
<dbReference type="SMART" id="SM00388">
    <property type="entry name" value="HisKA"/>
    <property type="match status" value="1"/>
</dbReference>
<evidence type="ECO:0000313" key="14">
    <source>
        <dbReference type="Proteomes" id="UP001574673"/>
    </source>
</evidence>
<dbReference type="InterPro" id="IPR004358">
    <property type="entry name" value="Sig_transdc_His_kin-like_C"/>
</dbReference>
<comment type="catalytic activity">
    <reaction evidence="1">
        <text>ATP + protein L-histidine = ADP + protein N-phospho-L-histidine.</text>
        <dbReference type="EC" id="2.7.13.3"/>
    </reaction>
</comment>
<comment type="caution">
    <text evidence="13">The sequence shown here is derived from an EMBL/GenBank/DDBJ whole genome shotgun (WGS) entry which is preliminary data.</text>
</comment>
<dbReference type="InterPro" id="IPR003661">
    <property type="entry name" value="HisK_dim/P_dom"/>
</dbReference>
<proteinExistence type="predicted"/>
<feature type="transmembrane region" description="Helical" evidence="10">
    <location>
        <begin position="184"/>
        <end position="202"/>
    </location>
</feature>
<dbReference type="InterPro" id="IPR036890">
    <property type="entry name" value="HATPase_C_sf"/>
</dbReference>
<keyword evidence="10" id="KW-0812">Transmembrane</keyword>
<keyword evidence="8" id="KW-0418">Kinase</keyword>
<dbReference type="SMART" id="SM00304">
    <property type="entry name" value="HAMP"/>
    <property type="match status" value="1"/>
</dbReference>
<dbReference type="PROSITE" id="PS50109">
    <property type="entry name" value="HIS_KIN"/>
    <property type="match status" value="1"/>
</dbReference>
<feature type="domain" description="HAMP" evidence="12">
    <location>
        <begin position="203"/>
        <end position="255"/>
    </location>
</feature>
<evidence type="ECO:0000256" key="10">
    <source>
        <dbReference type="SAM" id="Phobius"/>
    </source>
</evidence>
<evidence type="ECO:0000313" key="13">
    <source>
        <dbReference type="EMBL" id="MFA9950385.1"/>
    </source>
</evidence>
<dbReference type="PROSITE" id="PS50885">
    <property type="entry name" value="HAMP"/>
    <property type="match status" value="1"/>
</dbReference>
<evidence type="ECO:0000256" key="4">
    <source>
        <dbReference type="ARBA" id="ARBA00022475"/>
    </source>
</evidence>
<sequence length="482" mass="54514">MAKATSSANTTGNSATGREHRLFDILLRYKPPPWRGSYSLSRLFLSFYLLIMGSFVGIAYVADLVISTSVKGITDDYTRRFMQGTVMLIEEELFRQPRKDWPQAIKGIGQIFSYRLDIVERWSLKLNPKQAEKLDAGELAIDKDGDILYHRLKHTSQVLVVGPISPNASDQHPRALPWEVRLRLLTWSLIGLILAIAVWFWVRPIWRDLETLRQTARDLGEGHLEARAPEAKSPAFKLLTETMNGMAERIQRLIAVQKELSSAISHELRTPIARMRFVTEMLTDADSPDERRRLQTMMNDDLEELDSLVDSSLVYSRFERELPEPHLTRVDFEAWLNEKVDAIRILGRSLELHVDCAALPPGQLVELDQKSMPYALTNLLRNAIKYTKSRIVVSAEVKGNHIFVHVDDDGLGIAKADRQRVFKAFARLDRSRDRATGGHGLGLAIVRLILEQHGGTAVAEASPLGGARFTLSWPLLHDVTQT</sequence>
<dbReference type="EC" id="2.7.13.3" evidence="3"/>
<dbReference type="GO" id="GO:0005524">
    <property type="term" value="F:ATP binding"/>
    <property type="evidence" value="ECO:0007669"/>
    <property type="project" value="UniProtKB-KW"/>
</dbReference>
<evidence type="ECO:0000256" key="6">
    <source>
        <dbReference type="ARBA" id="ARBA00022679"/>
    </source>
</evidence>
<keyword evidence="6" id="KW-0808">Transferase</keyword>
<reference evidence="14" key="1">
    <citation type="submission" date="2024-06" db="EMBL/GenBank/DDBJ databases">
        <title>Radixoralia hellwigii gen. nov., sp nov., isolated from a root canal in the human oral cavity.</title>
        <authorList>
            <person name="Bartsch S."/>
            <person name="Wittmer A."/>
            <person name="Schulz A.-K."/>
            <person name="Neumann-Schaal M."/>
            <person name="Wolf J."/>
            <person name="Gronow S."/>
            <person name="Tennert C."/>
            <person name="Haecker G."/>
            <person name="Cieplik F."/>
            <person name="Al-Ahmad A."/>
        </authorList>
    </citation>
    <scope>NUCLEOTIDE SEQUENCE [LARGE SCALE GENOMIC DNA]</scope>
    <source>
        <strain evidence="14">Wk13</strain>
    </source>
</reference>
<organism evidence="13 14">
    <name type="scientific">Dentiradicibacter hellwigii</name>
    <dbReference type="NCBI Taxonomy" id="3149053"/>
    <lineage>
        <taxon>Bacteria</taxon>
        <taxon>Pseudomonadati</taxon>
        <taxon>Pseudomonadota</taxon>
        <taxon>Betaproteobacteria</taxon>
        <taxon>Rhodocyclales</taxon>
        <taxon>Rhodocyclaceae</taxon>
        <taxon>Dentiradicibacter</taxon>
    </lineage>
</organism>
<dbReference type="InterPro" id="IPR003660">
    <property type="entry name" value="HAMP_dom"/>
</dbReference>
<dbReference type="Proteomes" id="UP001574673">
    <property type="component" value="Unassembled WGS sequence"/>
</dbReference>
<evidence type="ECO:0000256" key="8">
    <source>
        <dbReference type="ARBA" id="ARBA00022777"/>
    </source>
</evidence>
<dbReference type="Pfam" id="PF00512">
    <property type="entry name" value="HisKA"/>
    <property type="match status" value="1"/>
</dbReference>
<evidence type="ECO:0000256" key="3">
    <source>
        <dbReference type="ARBA" id="ARBA00012438"/>
    </source>
</evidence>
<evidence type="ECO:0000256" key="7">
    <source>
        <dbReference type="ARBA" id="ARBA00022741"/>
    </source>
</evidence>
<dbReference type="CDD" id="cd00082">
    <property type="entry name" value="HisKA"/>
    <property type="match status" value="1"/>
</dbReference>
<gene>
    <name evidence="13" type="ORF">ABCS64_08680</name>
</gene>
<dbReference type="PANTHER" id="PTHR44936:SF10">
    <property type="entry name" value="SENSOR PROTEIN RSTB"/>
    <property type="match status" value="1"/>
</dbReference>
<dbReference type="SUPFAM" id="SSF47384">
    <property type="entry name" value="Homodimeric domain of signal transducing histidine kinase"/>
    <property type="match status" value="1"/>
</dbReference>
<evidence type="ECO:0000259" key="12">
    <source>
        <dbReference type="PROSITE" id="PS50885"/>
    </source>
</evidence>
<dbReference type="EMBL" id="JBEUWX010000002">
    <property type="protein sequence ID" value="MFA9950385.1"/>
    <property type="molecule type" value="Genomic_DNA"/>
</dbReference>
<dbReference type="PANTHER" id="PTHR44936">
    <property type="entry name" value="SENSOR PROTEIN CREC"/>
    <property type="match status" value="1"/>
</dbReference>
<evidence type="ECO:0000256" key="2">
    <source>
        <dbReference type="ARBA" id="ARBA00004651"/>
    </source>
</evidence>
<dbReference type="Gene3D" id="1.10.287.130">
    <property type="match status" value="1"/>
</dbReference>
<dbReference type="PRINTS" id="PR00344">
    <property type="entry name" value="BCTRLSENSOR"/>
</dbReference>
<dbReference type="InterPro" id="IPR003594">
    <property type="entry name" value="HATPase_dom"/>
</dbReference>
<keyword evidence="9 13" id="KW-0067">ATP-binding</keyword>
<dbReference type="InterPro" id="IPR005467">
    <property type="entry name" value="His_kinase_dom"/>
</dbReference>
<dbReference type="InterPro" id="IPR050980">
    <property type="entry name" value="2C_sensor_his_kinase"/>
</dbReference>
<dbReference type="RefSeq" id="WP_418891443.1">
    <property type="nucleotide sequence ID" value="NZ_JBEUWX010000002.1"/>
</dbReference>
<comment type="subcellular location">
    <subcellularLocation>
        <location evidence="2">Cell membrane</location>
        <topology evidence="2">Multi-pass membrane protein</topology>
    </subcellularLocation>
</comment>
<dbReference type="SMART" id="SM00387">
    <property type="entry name" value="HATPase_c"/>
    <property type="match status" value="1"/>
</dbReference>
<name>A0ABV4UH60_9RHOO</name>
<keyword evidence="4" id="KW-1003">Cell membrane</keyword>
<keyword evidence="10" id="KW-0472">Membrane</keyword>
<dbReference type="SUPFAM" id="SSF55874">
    <property type="entry name" value="ATPase domain of HSP90 chaperone/DNA topoisomerase II/histidine kinase"/>
    <property type="match status" value="1"/>
</dbReference>
<protein>
    <recommendedName>
        <fullName evidence="3">histidine kinase</fullName>
        <ecNumber evidence="3">2.7.13.3</ecNumber>
    </recommendedName>
</protein>
<keyword evidence="14" id="KW-1185">Reference proteome</keyword>